<dbReference type="KEGG" id="rdp:RD2015_1116"/>
<dbReference type="RefSeq" id="WP_058934037.1">
    <property type="nucleotide sequence ID" value="NZ_CP013729.1"/>
</dbReference>
<dbReference type="EMBL" id="CP013729">
    <property type="protein sequence ID" value="ALV05609.1"/>
    <property type="molecule type" value="Genomic_DNA"/>
</dbReference>
<name>A0A0U3MBA8_9BURK</name>
<dbReference type="OrthoDB" id="9156019at2"/>
<evidence type="ECO:0000313" key="1">
    <source>
        <dbReference type="EMBL" id="ALV05609.1"/>
    </source>
</evidence>
<evidence type="ECO:0000313" key="2">
    <source>
        <dbReference type="Proteomes" id="UP000060699"/>
    </source>
</evidence>
<accession>A0A0U3MBA8</accession>
<proteinExistence type="predicted"/>
<reference evidence="1 2" key="1">
    <citation type="submission" date="2015-12" db="EMBL/GenBank/DDBJ databases">
        <title>Complete genome of Roseateles depolymerans KCTC 42856.</title>
        <authorList>
            <person name="Kim K.M."/>
        </authorList>
    </citation>
    <scope>NUCLEOTIDE SEQUENCE [LARGE SCALE GENOMIC DNA]</scope>
    <source>
        <strain evidence="1 2">KCTC 42856</strain>
    </source>
</reference>
<protein>
    <submittedName>
        <fullName evidence="1">Uncharacterized protein</fullName>
    </submittedName>
</protein>
<gene>
    <name evidence="1" type="ORF">RD2015_1116</name>
</gene>
<dbReference type="STRING" id="76731.RD2015_1116"/>
<sequence>MEPVGIYASVKISKQRLDEYYRDWGDKLIDDVRCILGKKPGLQQESHGGFVDPSTDYYHNPLNKLVIRYDAATETLFYLYQLEVRDPETMEGFPSFVAFTKIAGYRDRGGVDYIAFSPSAPNFMYDTLWRVYQFTADGLSEIDVDAFPEDRQREIDELSKRYYWGPISDMFDKADRGEDVSYFQNFFPDHCLDAPLLALL</sequence>
<organism evidence="1 2">
    <name type="scientific">Roseateles depolymerans</name>
    <dbReference type="NCBI Taxonomy" id="76731"/>
    <lineage>
        <taxon>Bacteria</taxon>
        <taxon>Pseudomonadati</taxon>
        <taxon>Pseudomonadota</taxon>
        <taxon>Betaproteobacteria</taxon>
        <taxon>Burkholderiales</taxon>
        <taxon>Sphaerotilaceae</taxon>
        <taxon>Roseateles</taxon>
    </lineage>
</organism>
<dbReference type="AlphaFoldDB" id="A0A0U3MBA8"/>
<dbReference type="Proteomes" id="UP000060699">
    <property type="component" value="Chromosome"/>
</dbReference>
<keyword evidence="2" id="KW-1185">Reference proteome</keyword>